<comment type="caution">
    <text evidence="2">The sequence shown here is derived from an EMBL/GenBank/DDBJ whole genome shotgun (WGS) entry which is preliminary data.</text>
</comment>
<dbReference type="EMBL" id="VBPA01000268">
    <property type="protein sequence ID" value="TMQ69765.1"/>
    <property type="molecule type" value="Genomic_DNA"/>
</dbReference>
<sequence>MAPRTIVAPFRGTPIFFAATIELNDAHPPVPARDRAPRAGLCPGLNSPHAPPLTRAPPLA</sequence>
<dbReference type="AlphaFoldDB" id="A0A538U1H7"/>
<protein>
    <submittedName>
        <fullName evidence="2">Uncharacterized protein</fullName>
    </submittedName>
</protein>
<evidence type="ECO:0000313" key="3">
    <source>
        <dbReference type="Proteomes" id="UP000319836"/>
    </source>
</evidence>
<reference evidence="2 3" key="1">
    <citation type="journal article" date="2019" name="Nat. Microbiol.">
        <title>Mediterranean grassland soil C-N compound turnover is dependent on rainfall and depth, and is mediated by genomically divergent microorganisms.</title>
        <authorList>
            <person name="Diamond S."/>
            <person name="Andeer P.F."/>
            <person name="Li Z."/>
            <person name="Crits-Christoph A."/>
            <person name="Burstein D."/>
            <person name="Anantharaman K."/>
            <person name="Lane K.R."/>
            <person name="Thomas B.C."/>
            <person name="Pan C."/>
            <person name="Northen T.R."/>
            <person name="Banfield J.F."/>
        </authorList>
    </citation>
    <scope>NUCLEOTIDE SEQUENCE [LARGE SCALE GENOMIC DNA]</scope>
    <source>
        <strain evidence="2">WS_10</strain>
    </source>
</reference>
<name>A0A538U1H7_UNCEI</name>
<evidence type="ECO:0000256" key="1">
    <source>
        <dbReference type="SAM" id="MobiDB-lite"/>
    </source>
</evidence>
<gene>
    <name evidence="2" type="ORF">E6K80_10640</name>
</gene>
<accession>A0A538U1H7</accession>
<feature type="compositionally biased region" description="Pro residues" evidence="1">
    <location>
        <begin position="49"/>
        <end position="60"/>
    </location>
</feature>
<organism evidence="2 3">
    <name type="scientific">Eiseniibacteriota bacterium</name>
    <dbReference type="NCBI Taxonomy" id="2212470"/>
    <lineage>
        <taxon>Bacteria</taxon>
        <taxon>Candidatus Eiseniibacteriota</taxon>
    </lineage>
</organism>
<dbReference type="Proteomes" id="UP000319836">
    <property type="component" value="Unassembled WGS sequence"/>
</dbReference>
<proteinExistence type="predicted"/>
<feature type="region of interest" description="Disordered" evidence="1">
    <location>
        <begin position="26"/>
        <end position="60"/>
    </location>
</feature>
<evidence type="ECO:0000313" key="2">
    <source>
        <dbReference type="EMBL" id="TMQ69765.1"/>
    </source>
</evidence>